<dbReference type="GO" id="GO:0005829">
    <property type="term" value="C:cytosol"/>
    <property type="evidence" value="ECO:0007669"/>
    <property type="project" value="TreeGrafter"/>
</dbReference>
<feature type="binding site" evidence="5 6">
    <location>
        <position position="230"/>
    </location>
    <ligand>
        <name>substrate</name>
    </ligand>
</feature>
<dbReference type="GO" id="GO:0033353">
    <property type="term" value="P:S-adenosylmethionine cycle"/>
    <property type="evidence" value="ECO:0007669"/>
    <property type="project" value="TreeGrafter"/>
</dbReference>
<dbReference type="UniPathway" id="UPA00314">
    <property type="reaction ID" value="UER00076"/>
</dbReference>
<feature type="binding site" evidence="5">
    <location>
        <begin position="294"/>
        <end position="299"/>
    </location>
    <ligand>
        <name>NAD(+)</name>
        <dbReference type="ChEBI" id="CHEBI:57540"/>
    </ligand>
</feature>
<dbReference type="SUPFAM" id="SSF51735">
    <property type="entry name" value="NAD(P)-binding Rossmann-fold domains"/>
    <property type="match status" value="1"/>
</dbReference>
<feature type="binding site" evidence="7">
    <location>
        <position position="432"/>
    </location>
    <ligand>
        <name>NAD(+)</name>
        <dbReference type="ChEBI" id="CHEBI:57540"/>
    </ligand>
</feature>
<dbReference type="InterPro" id="IPR036291">
    <property type="entry name" value="NAD(P)-bd_dom_sf"/>
</dbReference>
<comment type="cofactor">
    <cofactor evidence="5 7 8">
        <name>NAD(+)</name>
        <dbReference type="ChEBI" id="CHEBI:57540"/>
    </cofactor>
    <text evidence="5 7 8">Binds 1 NAD(+) per subunit.</text>
</comment>
<dbReference type="InterPro" id="IPR000043">
    <property type="entry name" value="Adenosylhomocysteinase-like"/>
</dbReference>
<evidence type="ECO:0000256" key="6">
    <source>
        <dbReference type="PIRSR" id="PIRSR001109-1"/>
    </source>
</evidence>
<dbReference type="AlphaFoldDB" id="A0A7W7L436"/>
<feature type="binding site" evidence="7">
    <location>
        <begin position="296"/>
        <end position="301"/>
    </location>
    <ligand>
        <name>NAD(+)</name>
        <dbReference type="ChEBI" id="CHEBI:57540"/>
    </ligand>
</feature>
<comment type="caution">
    <text evidence="5">Lacks conserved residue(s) required for the propagation of feature annotation.</text>
</comment>
<evidence type="ECO:0000259" key="10">
    <source>
        <dbReference type="SMART" id="SM00997"/>
    </source>
</evidence>
<dbReference type="PROSITE" id="PS00739">
    <property type="entry name" value="ADOHCYASE_2"/>
    <property type="match status" value="1"/>
</dbReference>
<dbReference type="PIRSF" id="PIRSF001109">
    <property type="entry name" value="Ad_hcy_hydrolase"/>
    <property type="match status" value="1"/>
</dbReference>
<dbReference type="Gene3D" id="3.40.50.1480">
    <property type="entry name" value="Adenosylhomocysteinase-like"/>
    <property type="match status" value="1"/>
</dbReference>
<evidence type="ECO:0000256" key="5">
    <source>
        <dbReference type="HAMAP-Rule" id="MF_00563"/>
    </source>
</evidence>
<dbReference type="NCBIfam" id="TIGR00936">
    <property type="entry name" value="ahcY"/>
    <property type="match status" value="1"/>
</dbReference>
<dbReference type="SMART" id="SM00997">
    <property type="entry name" value="AdoHcyase_NAD"/>
    <property type="match status" value="1"/>
</dbReference>
<protein>
    <recommendedName>
        <fullName evidence="5">Adenosylhomocysteinase</fullName>
        <ecNumber evidence="5">3.13.2.1</ecNumber>
    </recommendedName>
    <alternativeName>
        <fullName evidence="5">S-adenosyl-L-homocysteine hydrolase</fullName>
        <shortName evidence="5">AdoHcyase</shortName>
    </alternativeName>
</protein>
<comment type="caution">
    <text evidence="11">The sequence shown here is derived from an EMBL/GenBank/DDBJ whole genome shotgun (WGS) entry which is preliminary data.</text>
</comment>
<dbReference type="Gene3D" id="3.40.50.720">
    <property type="entry name" value="NAD(P)-binding Rossmann-like Domain"/>
    <property type="match status" value="1"/>
</dbReference>
<dbReference type="Pfam" id="PF00670">
    <property type="entry name" value="AdoHcyase_NAD"/>
    <property type="match status" value="1"/>
</dbReference>
<comment type="similarity">
    <text evidence="1 5 9">Belongs to the adenosylhomocysteinase family.</text>
</comment>
<dbReference type="NCBIfam" id="NF004005">
    <property type="entry name" value="PRK05476.2-3"/>
    <property type="match status" value="1"/>
</dbReference>
<comment type="function">
    <text evidence="5">May play a key role in the regulation of the intracellular concentration of adenosylhomocysteine.</text>
</comment>
<dbReference type="EC" id="3.13.2.1" evidence="5"/>
<feature type="binding site" evidence="5 6">
    <location>
        <position position="264"/>
    </location>
    <ligand>
        <name>substrate</name>
    </ligand>
</feature>
<evidence type="ECO:0000256" key="8">
    <source>
        <dbReference type="RuleBase" id="RU000548"/>
    </source>
</evidence>
<evidence type="ECO:0000256" key="4">
    <source>
        <dbReference type="ARBA" id="ARBA00023027"/>
    </source>
</evidence>
<reference evidence="11 12" key="1">
    <citation type="submission" date="2020-08" db="EMBL/GenBank/DDBJ databases">
        <title>Sequencing the genomes of 1000 actinobacteria strains.</title>
        <authorList>
            <person name="Klenk H.-P."/>
        </authorList>
    </citation>
    <scope>NUCLEOTIDE SEQUENCE [LARGE SCALE GENOMIC DNA]</scope>
    <source>
        <strain evidence="11 12">DSM 19079</strain>
    </source>
</reference>
<keyword evidence="5" id="KW-0963">Cytoplasm</keyword>
<proteinExistence type="inferred from homology"/>
<dbReference type="HAMAP" id="MF_00563">
    <property type="entry name" value="AdoHcyase"/>
    <property type="match status" value="1"/>
</dbReference>
<dbReference type="PANTHER" id="PTHR23420:SF0">
    <property type="entry name" value="ADENOSYLHOMOCYSTEINASE"/>
    <property type="match status" value="1"/>
</dbReference>
<evidence type="ECO:0000256" key="1">
    <source>
        <dbReference type="ARBA" id="ARBA00007122"/>
    </source>
</evidence>
<keyword evidence="3 5" id="KW-0378">Hydrolase</keyword>
<dbReference type="InterPro" id="IPR042172">
    <property type="entry name" value="Adenosylhomocyst_ase-like_sf"/>
</dbReference>
<dbReference type="SMART" id="SM00996">
    <property type="entry name" value="AdoHcyase"/>
    <property type="match status" value="1"/>
</dbReference>
<comment type="subcellular location">
    <subcellularLocation>
        <location evidence="5">Cytoplasm</location>
    </subcellularLocation>
</comment>
<evidence type="ECO:0000256" key="2">
    <source>
        <dbReference type="ARBA" id="ARBA00022563"/>
    </source>
</evidence>
<keyword evidence="2 5" id="KW-0554">One-carbon metabolism</keyword>
<name>A0A7W7L436_9MICC</name>
<dbReference type="SUPFAM" id="SSF52283">
    <property type="entry name" value="Formate/glycerate dehydrogenase catalytic domain-like"/>
    <property type="match status" value="1"/>
</dbReference>
<dbReference type="EMBL" id="JACHMC010000001">
    <property type="protein sequence ID" value="MBB4883313.1"/>
    <property type="molecule type" value="Genomic_DNA"/>
</dbReference>
<feature type="binding site" evidence="5 7">
    <location>
        <begin position="231"/>
        <end position="233"/>
    </location>
    <ligand>
        <name>NAD(+)</name>
        <dbReference type="ChEBI" id="CHEBI:57540"/>
    </ligand>
</feature>
<dbReference type="InterPro" id="IPR015878">
    <property type="entry name" value="Ado_hCys_hydrolase_NAD-bd"/>
</dbReference>
<evidence type="ECO:0000313" key="11">
    <source>
        <dbReference type="EMBL" id="MBB4883313.1"/>
    </source>
</evidence>
<accession>A0A7W7L436</accession>
<comment type="catalytic activity">
    <reaction evidence="5 8">
        <text>S-adenosyl-L-homocysteine + H2O = L-homocysteine + adenosine</text>
        <dbReference type="Rhea" id="RHEA:21708"/>
        <dbReference type="ChEBI" id="CHEBI:15377"/>
        <dbReference type="ChEBI" id="CHEBI:16335"/>
        <dbReference type="ChEBI" id="CHEBI:57856"/>
        <dbReference type="ChEBI" id="CHEBI:58199"/>
        <dbReference type="EC" id="3.13.2.1"/>
    </reaction>
</comment>
<keyword evidence="12" id="KW-1185">Reference proteome</keyword>
<comment type="pathway">
    <text evidence="5 8">Amino-acid biosynthesis; L-homocysteine biosynthesis; L-homocysteine from S-adenosyl-L-homocysteine: step 1/1.</text>
</comment>
<evidence type="ECO:0000313" key="12">
    <source>
        <dbReference type="Proteomes" id="UP000560081"/>
    </source>
</evidence>
<dbReference type="PANTHER" id="PTHR23420">
    <property type="entry name" value="ADENOSYLHOMOCYSTEINASE"/>
    <property type="match status" value="1"/>
</dbReference>
<keyword evidence="4 5" id="KW-0520">NAD</keyword>
<evidence type="ECO:0000256" key="7">
    <source>
        <dbReference type="PIRSR" id="PIRSR001109-2"/>
    </source>
</evidence>
<dbReference type="CDD" id="cd00401">
    <property type="entry name" value="SAHH"/>
    <property type="match status" value="1"/>
</dbReference>
<evidence type="ECO:0000256" key="9">
    <source>
        <dbReference type="RuleBase" id="RU004166"/>
    </source>
</evidence>
<dbReference type="Proteomes" id="UP000560081">
    <property type="component" value="Unassembled WGS sequence"/>
</dbReference>
<dbReference type="Pfam" id="PF05221">
    <property type="entry name" value="AdoHcyase"/>
    <property type="match status" value="1"/>
</dbReference>
<evidence type="ECO:0000256" key="3">
    <source>
        <dbReference type="ARBA" id="ARBA00022801"/>
    </source>
</evidence>
<sequence>MTNTPSARQTPDVDPAYANRTTVPGARFDFAVRDLSLAEAGRHQIRLAEHEMPGLMSLREEFGESQPLAGARIAGSLHMTVQTAVLIETLTALGAEVRWASCNIFSTQDEAAAAVVVGEGTPEDPRGVPVFAWKNESLEDYWWTASQILTWPGAAEDPELGPNMILDDGGDATLLVHKGVEFEAAGAVPSATEEDPEEYRIILETLRRSLAEDPQRWTRTAGTLRGVSEETTTGVMRLYQLAQAGTLLFPAINVNDAVTKSKFDNKYGIRHSLPDGIMRATDVLIGGKVAVVCGYGDVGKGAAEALRGQGARVIVTEIDPICALQAAMDGYQVARLEDVVEQGDLFITTTGGKDIIMAEDMLRMKDKAIVGNVGHFDNEIDMAGLARVPGVVKTEIKPQVHEWTFESGTESERSIIVLSEGRLLNLGNATGHPSFVMSASFTNQVMAQIELFGGSTGTGALTGQHYEKQVYTLPKVLDEKVARLHLDALGVGLTELSKTQAEYLGVDVAGPYKADHYRY</sequence>
<dbReference type="GO" id="GO:0006730">
    <property type="term" value="P:one-carbon metabolic process"/>
    <property type="evidence" value="ECO:0007669"/>
    <property type="project" value="UniProtKB-UniRule"/>
</dbReference>
<organism evidence="11 12">
    <name type="scientific">Micrococcus flavus</name>
    <dbReference type="NCBI Taxonomy" id="384602"/>
    <lineage>
        <taxon>Bacteria</taxon>
        <taxon>Bacillati</taxon>
        <taxon>Actinomycetota</taxon>
        <taxon>Actinomycetes</taxon>
        <taxon>Micrococcales</taxon>
        <taxon>Micrococcaceae</taxon>
        <taxon>Micrococcus</taxon>
    </lineage>
</organism>
<feature type="binding site" evidence="5 6">
    <location>
        <position position="168"/>
    </location>
    <ligand>
        <name>substrate</name>
    </ligand>
</feature>
<dbReference type="GO" id="GO:0004013">
    <property type="term" value="F:adenosylhomocysteinase activity"/>
    <property type="evidence" value="ECO:0007669"/>
    <property type="project" value="UniProtKB-UniRule"/>
</dbReference>
<dbReference type="RefSeq" id="WP_167736907.1">
    <property type="nucleotide sequence ID" value="NZ_BMLA01000002.1"/>
</dbReference>
<dbReference type="InterPro" id="IPR020082">
    <property type="entry name" value="S-Ado-L-homoCys_hydrolase_CS"/>
</dbReference>
<feature type="domain" description="S-adenosyl-L-homocysteine hydrolase NAD binding" evidence="10">
    <location>
        <begin position="265"/>
        <end position="431"/>
    </location>
</feature>
<feature type="binding site" evidence="5">
    <location>
        <position position="265"/>
    </location>
    <ligand>
        <name>NAD(+)</name>
        <dbReference type="ChEBI" id="CHEBI:57540"/>
    </ligand>
</feature>
<dbReference type="FunFam" id="3.40.50.720:FF:000004">
    <property type="entry name" value="Adenosylhomocysteinase"/>
    <property type="match status" value="1"/>
</dbReference>
<dbReference type="PROSITE" id="PS00738">
    <property type="entry name" value="ADOHCYASE_1"/>
    <property type="match status" value="1"/>
</dbReference>
<feature type="binding site" evidence="5 7">
    <location>
        <position position="317"/>
    </location>
    <ligand>
        <name>NAD(+)</name>
        <dbReference type="ChEBI" id="CHEBI:57540"/>
    </ligand>
</feature>
<gene>
    <name evidence="5" type="primary">ahcY</name>
    <name evidence="11" type="ORF">BJ976_001664</name>
</gene>
<feature type="binding site" evidence="5 6">
    <location>
        <position position="80"/>
    </location>
    <ligand>
        <name>substrate</name>
    </ligand>
</feature>
<feature type="binding site" evidence="5 6">
    <location>
        <position position="260"/>
    </location>
    <ligand>
        <name>substrate</name>
    </ligand>
</feature>
<dbReference type="GO" id="GO:0071269">
    <property type="term" value="P:L-homocysteine biosynthetic process"/>
    <property type="evidence" value="ECO:0007669"/>
    <property type="project" value="UniProtKB-UniRule"/>
</dbReference>
<feature type="binding site" evidence="5 7">
    <location>
        <position position="425"/>
    </location>
    <ligand>
        <name>NAD(+)</name>
        <dbReference type="ChEBI" id="CHEBI:57540"/>
    </ligand>
</feature>